<protein>
    <submittedName>
        <fullName evidence="6">2559_t:CDS:1</fullName>
    </submittedName>
</protein>
<dbReference type="PANTHER" id="PTHR47966">
    <property type="entry name" value="BETA-SITE APP-CLEAVING ENZYME, ISOFORM A-RELATED"/>
    <property type="match status" value="1"/>
</dbReference>
<name>A0A9N9IS24_9GLOM</name>
<dbReference type="EMBL" id="CAJVPS010039529">
    <property type="protein sequence ID" value="CAG8749022.1"/>
    <property type="molecule type" value="Genomic_DNA"/>
</dbReference>
<dbReference type="PROSITE" id="PS00141">
    <property type="entry name" value="ASP_PROTEASE"/>
    <property type="match status" value="1"/>
</dbReference>
<reference evidence="6" key="1">
    <citation type="submission" date="2021-06" db="EMBL/GenBank/DDBJ databases">
        <authorList>
            <person name="Kallberg Y."/>
            <person name="Tangrot J."/>
            <person name="Rosling A."/>
        </authorList>
    </citation>
    <scope>NUCLEOTIDE SEQUENCE</scope>
    <source>
        <strain evidence="6">FL130A</strain>
    </source>
</reference>
<evidence type="ECO:0000313" key="6">
    <source>
        <dbReference type="EMBL" id="CAG8749022.1"/>
    </source>
</evidence>
<keyword evidence="2" id="KW-0645">Protease</keyword>
<dbReference type="GO" id="GO:0006508">
    <property type="term" value="P:proteolysis"/>
    <property type="evidence" value="ECO:0007669"/>
    <property type="project" value="InterPro"/>
</dbReference>
<evidence type="ECO:0000259" key="5">
    <source>
        <dbReference type="PROSITE" id="PS51767"/>
    </source>
</evidence>
<gene>
    <name evidence="6" type="ORF">ALEPTO_LOCUS13229</name>
</gene>
<keyword evidence="2" id="KW-0378">Hydrolase</keyword>
<proteinExistence type="inferred from homology"/>
<sequence length="232" mass="25485">SRFSWSRSNRKIRREAASALVFGASPPKTFLVNSNFKTNSSNTDDCNDVSCSDLLAKAKKENTEKTAMIIRMGDKDNNNPNNDQPDNSDNQPGNTGNEGAADDPLKDEGFDIGYHGSIEIDGQTFTVISDTGSSDLWMPSQACADATCKAHKLYDPGILRMALDRLSTQNLKASFNQLLVKNAVKDSVFCYFLERQKDGSNSQLTLVVLTLQNLLVNSIIITTIGYIPDYTL</sequence>
<feature type="non-terminal residue" evidence="6">
    <location>
        <position position="1"/>
    </location>
</feature>
<evidence type="ECO:0000256" key="1">
    <source>
        <dbReference type="ARBA" id="ARBA00007447"/>
    </source>
</evidence>
<dbReference type="AlphaFoldDB" id="A0A9N9IS24"/>
<keyword evidence="4" id="KW-1133">Transmembrane helix</keyword>
<dbReference type="PANTHER" id="PTHR47966:SF51">
    <property type="entry name" value="BETA-SITE APP-CLEAVING ENZYME, ISOFORM A-RELATED"/>
    <property type="match status" value="1"/>
</dbReference>
<feature type="compositionally biased region" description="Low complexity" evidence="3">
    <location>
        <begin position="78"/>
        <end position="94"/>
    </location>
</feature>
<evidence type="ECO:0000256" key="4">
    <source>
        <dbReference type="SAM" id="Phobius"/>
    </source>
</evidence>
<dbReference type="InterPro" id="IPR001461">
    <property type="entry name" value="Aspartic_peptidase_A1"/>
</dbReference>
<keyword evidence="4" id="KW-0812">Transmembrane</keyword>
<comment type="caution">
    <text evidence="6">The sequence shown here is derived from an EMBL/GenBank/DDBJ whole genome shotgun (WGS) entry which is preliminary data.</text>
</comment>
<keyword evidence="2" id="KW-0064">Aspartyl protease</keyword>
<evidence type="ECO:0000256" key="3">
    <source>
        <dbReference type="SAM" id="MobiDB-lite"/>
    </source>
</evidence>
<comment type="similarity">
    <text evidence="1">Belongs to the peptidase A1 family.</text>
</comment>
<keyword evidence="4" id="KW-0472">Membrane</keyword>
<dbReference type="Proteomes" id="UP000789508">
    <property type="component" value="Unassembled WGS sequence"/>
</dbReference>
<dbReference type="PROSITE" id="PS51767">
    <property type="entry name" value="PEPTIDASE_A1"/>
    <property type="match status" value="1"/>
</dbReference>
<accession>A0A9N9IS24</accession>
<dbReference type="Gene3D" id="2.40.70.10">
    <property type="entry name" value="Acid Proteases"/>
    <property type="match status" value="1"/>
</dbReference>
<dbReference type="InterPro" id="IPR001969">
    <property type="entry name" value="Aspartic_peptidase_AS"/>
</dbReference>
<dbReference type="SUPFAM" id="SSF50630">
    <property type="entry name" value="Acid proteases"/>
    <property type="match status" value="1"/>
</dbReference>
<dbReference type="GO" id="GO:0004190">
    <property type="term" value="F:aspartic-type endopeptidase activity"/>
    <property type="evidence" value="ECO:0007669"/>
    <property type="project" value="UniProtKB-KW"/>
</dbReference>
<dbReference type="InterPro" id="IPR033121">
    <property type="entry name" value="PEPTIDASE_A1"/>
</dbReference>
<feature type="region of interest" description="Disordered" evidence="3">
    <location>
        <begin position="73"/>
        <end position="106"/>
    </location>
</feature>
<organism evidence="6 7">
    <name type="scientific">Ambispora leptoticha</name>
    <dbReference type="NCBI Taxonomy" id="144679"/>
    <lineage>
        <taxon>Eukaryota</taxon>
        <taxon>Fungi</taxon>
        <taxon>Fungi incertae sedis</taxon>
        <taxon>Mucoromycota</taxon>
        <taxon>Glomeromycotina</taxon>
        <taxon>Glomeromycetes</taxon>
        <taxon>Archaeosporales</taxon>
        <taxon>Ambisporaceae</taxon>
        <taxon>Ambispora</taxon>
    </lineage>
</organism>
<keyword evidence="7" id="KW-1185">Reference proteome</keyword>
<dbReference type="OrthoDB" id="3089at2759"/>
<dbReference type="Pfam" id="PF00026">
    <property type="entry name" value="Asp"/>
    <property type="match status" value="1"/>
</dbReference>
<evidence type="ECO:0000313" key="7">
    <source>
        <dbReference type="Proteomes" id="UP000789508"/>
    </source>
</evidence>
<dbReference type="InterPro" id="IPR021109">
    <property type="entry name" value="Peptidase_aspartic_dom_sf"/>
</dbReference>
<evidence type="ECO:0000256" key="2">
    <source>
        <dbReference type="ARBA" id="ARBA00022750"/>
    </source>
</evidence>
<feature type="domain" description="Peptidase A1" evidence="5">
    <location>
        <begin position="114"/>
        <end position="232"/>
    </location>
</feature>
<feature type="transmembrane region" description="Helical" evidence="4">
    <location>
        <begin position="204"/>
        <end position="227"/>
    </location>
</feature>